<comment type="caution">
    <text evidence="1">The sequence shown here is derived from an EMBL/GenBank/DDBJ whole genome shotgun (WGS) entry which is preliminary data.</text>
</comment>
<dbReference type="OrthoDB" id="10013614at2"/>
<protein>
    <submittedName>
        <fullName evidence="1">Uncharacterized protein</fullName>
    </submittedName>
</protein>
<name>A0A151B504_9CLOT</name>
<evidence type="ECO:0000313" key="2">
    <source>
        <dbReference type="Proteomes" id="UP000075531"/>
    </source>
</evidence>
<evidence type="ECO:0000313" key="1">
    <source>
        <dbReference type="EMBL" id="KYH34988.1"/>
    </source>
</evidence>
<reference evidence="1 2" key="1">
    <citation type="submission" date="2016-02" db="EMBL/GenBank/DDBJ databases">
        <title>Genome sequence of Clostridium tepidiprofundi DSM 19306.</title>
        <authorList>
            <person name="Poehlein A."/>
            <person name="Daniel R."/>
        </authorList>
    </citation>
    <scope>NUCLEOTIDE SEQUENCE [LARGE SCALE GENOMIC DNA]</scope>
    <source>
        <strain evidence="1 2">DSM 19306</strain>
    </source>
</reference>
<dbReference type="EMBL" id="LTBA01000007">
    <property type="protein sequence ID" value="KYH34988.1"/>
    <property type="molecule type" value="Genomic_DNA"/>
</dbReference>
<organism evidence="1 2">
    <name type="scientific">Clostridium tepidiprofundi DSM 19306</name>
    <dbReference type="NCBI Taxonomy" id="1121338"/>
    <lineage>
        <taxon>Bacteria</taxon>
        <taxon>Bacillati</taxon>
        <taxon>Bacillota</taxon>
        <taxon>Clostridia</taxon>
        <taxon>Eubacteriales</taxon>
        <taxon>Clostridiaceae</taxon>
        <taxon>Clostridium</taxon>
    </lineage>
</organism>
<gene>
    <name evidence="1" type="ORF">CLTEP_09810</name>
</gene>
<proteinExistence type="predicted"/>
<keyword evidence="2" id="KW-1185">Reference proteome</keyword>
<dbReference type="Proteomes" id="UP000075531">
    <property type="component" value="Unassembled WGS sequence"/>
</dbReference>
<dbReference type="PATRIC" id="fig|1121338.3.peg.1011"/>
<accession>A0A151B504</accession>
<dbReference type="STRING" id="1121338.CLTEP_09810"/>
<dbReference type="AlphaFoldDB" id="A0A151B504"/>
<dbReference type="RefSeq" id="WP_066823411.1">
    <property type="nucleotide sequence ID" value="NZ_LTBA01000007.1"/>
</dbReference>
<sequence length="125" mass="14623">MFKEVIIKPTYSGFVADVKLVDLIIYCGYSKILDETYDDEISINWDSDPNSRIDMRIIEFIKQRNLFNSDNENIYPSCSENPFFNGQLCIKQVDTSRPWVITEYDSAESISYLTIVNKDINYFSM</sequence>